<dbReference type="PANTHER" id="PTHR11008">
    <property type="entry name" value="PROTEIN TAKEOUT-LIKE PROTEIN"/>
    <property type="match status" value="1"/>
</dbReference>
<dbReference type="GO" id="GO:0005615">
    <property type="term" value="C:extracellular space"/>
    <property type="evidence" value="ECO:0007669"/>
    <property type="project" value="TreeGrafter"/>
</dbReference>
<feature type="signal peptide" evidence="1">
    <location>
        <begin position="1"/>
        <end position="17"/>
    </location>
</feature>
<sequence>MNRAIFGCFLLLSACTCTKLPPTFKKCNRNQKDFNECLSKAVKDAIEQLNRPFRDEGLPSLEPLEIPELTVGAGTGAVEIRRGREKKGLKGAGGSCGN</sequence>
<dbReference type="EMBL" id="JALNTZ010000005">
    <property type="protein sequence ID" value="KAJ3651196.1"/>
    <property type="molecule type" value="Genomic_DNA"/>
</dbReference>
<evidence type="ECO:0000313" key="2">
    <source>
        <dbReference type="EMBL" id="KAJ3651196.1"/>
    </source>
</evidence>
<dbReference type="InterPro" id="IPR038606">
    <property type="entry name" value="To_sf"/>
</dbReference>
<dbReference type="InterPro" id="IPR010562">
    <property type="entry name" value="Haemolymph_juvenile_hormone-bd"/>
</dbReference>
<keyword evidence="3" id="KW-1185">Reference proteome</keyword>
<dbReference type="Pfam" id="PF06585">
    <property type="entry name" value="JHBP"/>
    <property type="match status" value="1"/>
</dbReference>
<dbReference type="PROSITE" id="PS51257">
    <property type="entry name" value="PROKAR_LIPOPROTEIN"/>
    <property type="match status" value="1"/>
</dbReference>
<dbReference type="PANTHER" id="PTHR11008:SF32">
    <property type="entry name" value="CIRCADIAN CLOCK-CONTROLLED PROTEIN DAYWAKE-RELATED"/>
    <property type="match status" value="1"/>
</dbReference>
<evidence type="ECO:0000256" key="1">
    <source>
        <dbReference type="SAM" id="SignalP"/>
    </source>
</evidence>
<feature type="chain" id="PRO_5041250190" evidence="1">
    <location>
        <begin position="18"/>
        <end position="98"/>
    </location>
</feature>
<comment type="caution">
    <text evidence="2">The sequence shown here is derived from an EMBL/GenBank/DDBJ whole genome shotgun (WGS) entry which is preliminary data.</text>
</comment>
<proteinExistence type="predicted"/>
<organism evidence="2 3">
    <name type="scientific">Zophobas morio</name>
    <dbReference type="NCBI Taxonomy" id="2755281"/>
    <lineage>
        <taxon>Eukaryota</taxon>
        <taxon>Metazoa</taxon>
        <taxon>Ecdysozoa</taxon>
        <taxon>Arthropoda</taxon>
        <taxon>Hexapoda</taxon>
        <taxon>Insecta</taxon>
        <taxon>Pterygota</taxon>
        <taxon>Neoptera</taxon>
        <taxon>Endopterygota</taxon>
        <taxon>Coleoptera</taxon>
        <taxon>Polyphaga</taxon>
        <taxon>Cucujiformia</taxon>
        <taxon>Tenebrionidae</taxon>
        <taxon>Zophobas</taxon>
    </lineage>
</organism>
<keyword evidence="1" id="KW-0732">Signal</keyword>
<evidence type="ECO:0000313" key="3">
    <source>
        <dbReference type="Proteomes" id="UP001168821"/>
    </source>
</evidence>
<dbReference type="Gene3D" id="3.15.10.30">
    <property type="entry name" value="Haemolymph juvenile hormone binding protein"/>
    <property type="match status" value="1"/>
</dbReference>
<name>A0AA38I997_9CUCU</name>
<dbReference type="AlphaFoldDB" id="A0AA38I997"/>
<gene>
    <name evidence="2" type="ORF">Zmor_017248</name>
</gene>
<dbReference type="Proteomes" id="UP001168821">
    <property type="component" value="Unassembled WGS sequence"/>
</dbReference>
<reference evidence="2" key="1">
    <citation type="journal article" date="2023" name="G3 (Bethesda)">
        <title>Whole genome assemblies of Zophobas morio and Tenebrio molitor.</title>
        <authorList>
            <person name="Kaur S."/>
            <person name="Stinson S.A."/>
            <person name="diCenzo G.C."/>
        </authorList>
    </citation>
    <scope>NUCLEOTIDE SEQUENCE</scope>
    <source>
        <strain evidence="2">QUZm001</strain>
    </source>
</reference>
<protein>
    <submittedName>
        <fullName evidence="2">Uncharacterized protein</fullName>
    </submittedName>
</protein>
<accession>A0AA38I997</accession>